<feature type="transmembrane region" description="Helical" evidence="1">
    <location>
        <begin position="18"/>
        <end position="37"/>
    </location>
</feature>
<reference evidence="2 3" key="1">
    <citation type="submission" date="2007-08" db="EMBL/GenBank/DDBJ databases">
        <title>Complete sequence of Shewanella sediminis HAW-EB3.</title>
        <authorList>
            <consortium name="US DOE Joint Genome Institute"/>
            <person name="Copeland A."/>
            <person name="Lucas S."/>
            <person name="Lapidus A."/>
            <person name="Barry K."/>
            <person name="Glavina del Rio T."/>
            <person name="Dalin E."/>
            <person name="Tice H."/>
            <person name="Pitluck S."/>
            <person name="Chertkov O."/>
            <person name="Brettin T."/>
            <person name="Bruce D."/>
            <person name="Detter J.C."/>
            <person name="Han C."/>
            <person name="Schmutz J."/>
            <person name="Larimer F."/>
            <person name="Land M."/>
            <person name="Hauser L."/>
            <person name="Kyrpides N."/>
            <person name="Kim E."/>
            <person name="Zhao J.-S."/>
            <person name="Richardson P."/>
        </authorList>
    </citation>
    <scope>NUCLEOTIDE SEQUENCE [LARGE SCALE GENOMIC DNA]</scope>
    <source>
        <strain evidence="2 3">HAW-EB3</strain>
    </source>
</reference>
<organism evidence="2 3">
    <name type="scientific">Shewanella sediminis (strain HAW-EB3)</name>
    <dbReference type="NCBI Taxonomy" id="425104"/>
    <lineage>
        <taxon>Bacteria</taxon>
        <taxon>Pseudomonadati</taxon>
        <taxon>Pseudomonadota</taxon>
        <taxon>Gammaproteobacteria</taxon>
        <taxon>Alteromonadales</taxon>
        <taxon>Shewanellaceae</taxon>
        <taxon>Shewanella</taxon>
    </lineage>
</organism>
<sequence length="173" mass="19412">MQSQQQADGELVQMFGKVIAIVLLLTLLSILGFRYFASVDKISAQGLRLDHSKLLNVLAMVKGQWLAKGRPSEMRLEWDTSGFQDSEPFIIEGENSEEHTLVKMSHGGWPLLDTADSVGCKQLWRQLLGRELVEQQVVTQLNPEGDVCSYIANNSDRLSYQLSTGRVVFLTKE</sequence>
<keyword evidence="1" id="KW-1133">Transmembrane helix</keyword>
<evidence type="ECO:0008006" key="4">
    <source>
        <dbReference type="Google" id="ProtNLM"/>
    </source>
</evidence>
<keyword evidence="1" id="KW-0812">Transmembrane</keyword>
<proteinExistence type="predicted"/>
<evidence type="ECO:0000256" key="1">
    <source>
        <dbReference type="SAM" id="Phobius"/>
    </source>
</evidence>
<dbReference type="Proteomes" id="UP000002015">
    <property type="component" value="Chromosome"/>
</dbReference>
<dbReference type="STRING" id="425104.Ssed_0549"/>
<dbReference type="KEGG" id="sse:Ssed_0549"/>
<dbReference type="eggNOG" id="ENOG5033F6V">
    <property type="taxonomic scope" value="Bacteria"/>
</dbReference>
<name>A8FQN8_SHESH</name>
<dbReference type="EMBL" id="CP000821">
    <property type="protein sequence ID" value="ABV35161.1"/>
    <property type="molecule type" value="Genomic_DNA"/>
</dbReference>
<keyword evidence="1" id="KW-0472">Membrane</keyword>
<keyword evidence="3" id="KW-1185">Reference proteome</keyword>
<dbReference type="OrthoDB" id="6265335at2"/>
<protein>
    <recommendedName>
        <fullName evidence="4">MSHA biogenesis protein MshF</fullName>
    </recommendedName>
</protein>
<accession>A8FQN8</accession>
<evidence type="ECO:0000313" key="2">
    <source>
        <dbReference type="EMBL" id="ABV35161.1"/>
    </source>
</evidence>
<dbReference type="AlphaFoldDB" id="A8FQN8"/>
<dbReference type="RefSeq" id="WP_012140898.1">
    <property type="nucleotide sequence ID" value="NC_009831.1"/>
</dbReference>
<evidence type="ECO:0000313" key="3">
    <source>
        <dbReference type="Proteomes" id="UP000002015"/>
    </source>
</evidence>
<gene>
    <name evidence="2" type="ordered locus">Ssed_0549</name>
</gene>
<dbReference type="HOGENOM" id="CLU_1617897_0_0_6"/>